<name>A0A3A8JH50_9BACT</name>
<dbReference type="EMBL" id="RAWE01000288">
    <property type="protein sequence ID" value="RKG95029.1"/>
    <property type="molecule type" value="Genomic_DNA"/>
</dbReference>
<dbReference type="Proteomes" id="UP000268313">
    <property type="component" value="Unassembled WGS sequence"/>
</dbReference>
<evidence type="ECO:0000313" key="1">
    <source>
        <dbReference type="EMBL" id="RKG95029.1"/>
    </source>
</evidence>
<proteinExistence type="predicted"/>
<keyword evidence="2" id="KW-1185">Reference proteome</keyword>
<comment type="caution">
    <text evidence="1">The sequence shown here is derived from an EMBL/GenBank/DDBJ whole genome shotgun (WGS) entry which is preliminary data.</text>
</comment>
<dbReference type="AlphaFoldDB" id="A0A3A8JH50"/>
<gene>
    <name evidence="1" type="ORF">D7X32_40300</name>
</gene>
<organism evidence="1 2">
    <name type="scientific">Corallococcus carmarthensis</name>
    <dbReference type="NCBI Taxonomy" id="2316728"/>
    <lineage>
        <taxon>Bacteria</taxon>
        <taxon>Pseudomonadati</taxon>
        <taxon>Myxococcota</taxon>
        <taxon>Myxococcia</taxon>
        <taxon>Myxococcales</taxon>
        <taxon>Cystobacterineae</taxon>
        <taxon>Myxococcaceae</taxon>
        <taxon>Corallococcus</taxon>
    </lineage>
</organism>
<reference evidence="2" key="1">
    <citation type="submission" date="2018-09" db="EMBL/GenBank/DDBJ databases">
        <authorList>
            <person name="Livingstone P.G."/>
            <person name="Whitworth D.E."/>
        </authorList>
    </citation>
    <scope>NUCLEOTIDE SEQUENCE [LARGE SCALE GENOMIC DNA]</scope>
    <source>
        <strain evidence="2">CA043D</strain>
    </source>
</reference>
<protein>
    <submittedName>
        <fullName evidence="1">Uncharacterized protein</fullName>
    </submittedName>
</protein>
<sequence>MLKDRCVGEPAHVMAGATGQGEDTMKASQTRSTTLMQTANRLAPRAPAPLRIAADPTDKAQLVAAYIQALKAQAVSVIGAAKGATLVPIEYNGDFNWDWTTGNGDINKLTYDYISGAVSPSTDIPGACAVGGTGSLPNLYCELVKALNWQFNQADNTALQAALTKSSVQAQAIVSTYTGIYGPITPAQIQAAQKVSALVQEPIDYILTYQAGYLWAGLPSGSAPISVLKMQGTPNLRQLLQYAPPSAEPVILEISAYLNALGPSASLEDEQNFGGNLLANLNDNLTPSATNGGILQSNPPSTQYFPAFSSNMQPGDILAGLQNSSQVATVSFTASSAEQGGYNISFSGGSSMSWGSLLEISVGMNFQGDVAAQQGSGSTFDITMTFPGVTMIPFAPASYQNNSDGPMGWLDETVLYQALNNYNNGSKDTGFTFQSGLPSGIKLGPGGVGYLSAVVVSAYPTITVNFAEGDYSAWSQWLAAHASVSVDLFGFIPLGGVNAGAYSVQAKQNSSGSGFSLTLTPPAVATSTSAPNQGVPVLAGQVAWLGSSEA</sequence>
<evidence type="ECO:0000313" key="2">
    <source>
        <dbReference type="Proteomes" id="UP000268313"/>
    </source>
</evidence>
<accession>A0A3A8JH50</accession>